<dbReference type="AlphaFoldDB" id="A0AAN6NC42"/>
<reference evidence="2" key="1">
    <citation type="journal article" date="2023" name="Mol. Phylogenet. Evol.">
        <title>Genome-scale phylogeny and comparative genomics of the fungal order Sordariales.</title>
        <authorList>
            <person name="Hensen N."/>
            <person name="Bonometti L."/>
            <person name="Westerberg I."/>
            <person name="Brannstrom I.O."/>
            <person name="Guillou S."/>
            <person name="Cros-Aarteil S."/>
            <person name="Calhoun S."/>
            <person name="Haridas S."/>
            <person name="Kuo A."/>
            <person name="Mondo S."/>
            <person name="Pangilinan J."/>
            <person name="Riley R."/>
            <person name="LaButti K."/>
            <person name="Andreopoulos B."/>
            <person name="Lipzen A."/>
            <person name="Chen C."/>
            <person name="Yan M."/>
            <person name="Daum C."/>
            <person name="Ng V."/>
            <person name="Clum A."/>
            <person name="Steindorff A."/>
            <person name="Ohm R.A."/>
            <person name="Martin F."/>
            <person name="Silar P."/>
            <person name="Natvig D.O."/>
            <person name="Lalanne C."/>
            <person name="Gautier V."/>
            <person name="Ament-Velasquez S.L."/>
            <person name="Kruys A."/>
            <person name="Hutchinson M.I."/>
            <person name="Powell A.J."/>
            <person name="Barry K."/>
            <person name="Miller A.N."/>
            <person name="Grigoriev I.V."/>
            <person name="Debuchy R."/>
            <person name="Gladieux P."/>
            <person name="Hiltunen Thoren M."/>
            <person name="Johannesson H."/>
        </authorList>
    </citation>
    <scope>NUCLEOTIDE SEQUENCE [LARGE SCALE GENOMIC DNA]</scope>
    <source>
        <strain evidence="2">CBS 340.73</strain>
    </source>
</reference>
<dbReference type="PANTHER" id="PTHR39214:SF1">
    <property type="entry name" value="MICROBODY (PEROXISOME) BIOGENESIS PROTEIN PEROXIN 8 (EUROFUNG)"/>
    <property type="match status" value="1"/>
</dbReference>
<dbReference type="EMBL" id="MU853769">
    <property type="protein sequence ID" value="KAK3943059.1"/>
    <property type="molecule type" value="Genomic_DNA"/>
</dbReference>
<sequence>MSVERLLTTVLRLYQDVHDDVKTDQIYSTTTTLLTHLSNPLNLSLLTSQLLTAPAIWNRGDRIRTAYRIISVYNTAAMHVRKYELEKANNHTSQRVGGGLSSEAWARAVIKGADDRSSRWQHVLVLSGVLMGFEANERQSLGRTMRNTLERAIVTATNLALRDSARDPSVSAESVVLALNYVFPLLSESSQYGLEYDALIPLTLRAMFAGEGLEDGLFLGAIDVDVQQSGSRFMWLESSPSFLNLRRLEQKPLVGGLGPLSRLTAHAIGHARDSRTILQAQDALVAFSGRFLQQWQANKLSELEISEESVFLTAETLQGSWPVLWQFLKRVMYAVVAVLQAIVSRSLLDAHLRNDATAPIVATKTLRTLRNLYFISSQHGSNAFQVYTFTYLASIDNLACYAEACVAFLQEIRPVNQSIPVHPLHRTLDLFYLNVAEHLPLSLPPEACNSLIVQPASVYLTHSAPLSPRMVEIFEAAHSAILSVLSCPHNAPITAELAPFYAESLFTAFPSHISPRQFRFAFKTLMQILAPPFPISASHPHLPETLLEMVRFRAGVALTVPLPPAVDAASSQTDTPEPLSEQSVLVLTLIDSLPFLHLNIFEDWLGMAAMAVNEIQDPAMREPAKRRFWQILAGGEMDVERAAVAVAWWGTKGGREMLLYGNRPSELFMMSGAIANDRAEASRL</sequence>
<dbReference type="Proteomes" id="UP001303473">
    <property type="component" value="Unassembled WGS sequence"/>
</dbReference>
<proteinExistence type="predicted"/>
<dbReference type="InterPro" id="IPR055334">
    <property type="entry name" value="PEX8-like"/>
</dbReference>
<evidence type="ECO:0000313" key="2">
    <source>
        <dbReference type="Proteomes" id="UP001303473"/>
    </source>
</evidence>
<protein>
    <submittedName>
        <fullName evidence="1">Peroxisomal membrane protein PEX17</fullName>
    </submittedName>
</protein>
<comment type="caution">
    <text evidence="1">The sequence shown here is derived from an EMBL/GenBank/DDBJ whole genome shotgun (WGS) entry which is preliminary data.</text>
</comment>
<organism evidence="1 2">
    <name type="scientific">Diplogelasinospora grovesii</name>
    <dbReference type="NCBI Taxonomy" id="303347"/>
    <lineage>
        <taxon>Eukaryota</taxon>
        <taxon>Fungi</taxon>
        <taxon>Dikarya</taxon>
        <taxon>Ascomycota</taxon>
        <taxon>Pezizomycotina</taxon>
        <taxon>Sordariomycetes</taxon>
        <taxon>Sordariomycetidae</taxon>
        <taxon>Sordariales</taxon>
        <taxon>Diplogelasinosporaceae</taxon>
        <taxon>Diplogelasinospora</taxon>
    </lineage>
</organism>
<dbReference type="Pfam" id="PF26001">
    <property type="entry name" value="Pex8"/>
    <property type="match status" value="1"/>
</dbReference>
<accession>A0AAN6NC42</accession>
<evidence type="ECO:0000313" key="1">
    <source>
        <dbReference type="EMBL" id="KAK3943059.1"/>
    </source>
</evidence>
<keyword evidence="2" id="KW-1185">Reference proteome</keyword>
<dbReference type="PANTHER" id="PTHR39214">
    <property type="entry name" value="MICROBODY (PEROXISOME) BIOGENESIS PROTEIN PEROXIN 8 (EUROFUNG)"/>
    <property type="match status" value="1"/>
</dbReference>
<name>A0AAN6NC42_9PEZI</name>
<gene>
    <name evidence="1" type="ORF">QBC46DRAFT_54657</name>
</gene>